<protein>
    <recommendedName>
        <fullName evidence="4">Protein TIFY</fullName>
    </recommendedName>
    <alternativeName>
        <fullName evidence="4">Jasmonate ZIM domain-containing protein</fullName>
    </alternativeName>
</protein>
<keyword evidence="2 4" id="KW-1184">Jasmonic acid signaling pathway</keyword>
<accession>A0A317YAU3</accession>
<dbReference type="SMART" id="SM00979">
    <property type="entry name" value="TIFY"/>
    <property type="match status" value="1"/>
</dbReference>
<dbReference type="GO" id="GO:0005634">
    <property type="term" value="C:nucleus"/>
    <property type="evidence" value="ECO:0007669"/>
    <property type="project" value="UniProtKB-SubCell"/>
</dbReference>
<reference evidence="7" key="1">
    <citation type="journal article" date="2018" name="Nat. Genet.">
        <title>Extensive intraspecific gene order and gene structural variations between Mo17 and other maize genomes.</title>
        <authorList>
            <person name="Sun S."/>
            <person name="Zhou Y."/>
            <person name="Chen J."/>
            <person name="Shi J."/>
            <person name="Zhao H."/>
            <person name="Zhao H."/>
            <person name="Song W."/>
            <person name="Zhang M."/>
            <person name="Cui Y."/>
            <person name="Dong X."/>
            <person name="Liu H."/>
            <person name="Ma X."/>
            <person name="Jiao Y."/>
            <person name="Wang B."/>
            <person name="Wei X."/>
            <person name="Stein J.C."/>
            <person name="Glaubitz J.C."/>
            <person name="Lu F."/>
            <person name="Yu G."/>
            <person name="Liang C."/>
            <person name="Fengler K."/>
            <person name="Li B."/>
            <person name="Rafalski A."/>
            <person name="Schnable P.S."/>
            <person name="Ware D.H."/>
            <person name="Buckler E.S."/>
            <person name="Lai J."/>
        </authorList>
    </citation>
    <scope>NUCLEOTIDE SEQUENCE [LARGE SCALE GENOMIC DNA]</scope>
    <source>
        <tissue evidence="7">Seedling</tissue>
    </source>
</reference>
<keyword evidence="4" id="KW-0539">Nucleus</keyword>
<evidence type="ECO:0000313" key="7">
    <source>
        <dbReference type="EMBL" id="PWZ54951.1"/>
    </source>
</evidence>
<evidence type="ECO:0000256" key="1">
    <source>
        <dbReference type="ARBA" id="ARBA00008614"/>
    </source>
</evidence>
<dbReference type="AlphaFoldDB" id="A0A317YAU3"/>
<dbReference type="PROSITE" id="PS51320">
    <property type="entry name" value="TIFY"/>
    <property type="match status" value="1"/>
</dbReference>
<proteinExistence type="inferred from homology"/>
<comment type="domain">
    <text evidence="4">The jas domain is required for interaction with COI1.</text>
</comment>
<dbReference type="GO" id="GO:2000022">
    <property type="term" value="P:regulation of jasmonic acid mediated signaling pathway"/>
    <property type="evidence" value="ECO:0007669"/>
    <property type="project" value="UniProtKB-UniRule"/>
</dbReference>
<evidence type="ECO:0000259" key="6">
    <source>
        <dbReference type="PROSITE" id="PS51320"/>
    </source>
</evidence>
<dbReference type="GO" id="GO:0009611">
    <property type="term" value="P:response to wounding"/>
    <property type="evidence" value="ECO:0007669"/>
    <property type="project" value="UniProtKB-UniRule"/>
</dbReference>
<evidence type="ECO:0000256" key="5">
    <source>
        <dbReference type="SAM" id="MobiDB-lite"/>
    </source>
</evidence>
<dbReference type="InterPro" id="IPR010399">
    <property type="entry name" value="Tify_dom"/>
</dbReference>
<dbReference type="Proteomes" id="UP000251960">
    <property type="component" value="Chromosome 1"/>
</dbReference>
<keyword evidence="3" id="KW-0832">Ubl conjugation</keyword>
<organism evidence="7">
    <name type="scientific">Zea mays</name>
    <name type="common">Maize</name>
    <dbReference type="NCBI Taxonomy" id="4577"/>
    <lineage>
        <taxon>Eukaryota</taxon>
        <taxon>Viridiplantae</taxon>
        <taxon>Streptophyta</taxon>
        <taxon>Embryophyta</taxon>
        <taxon>Tracheophyta</taxon>
        <taxon>Spermatophyta</taxon>
        <taxon>Magnoliopsida</taxon>
        <taxon>Liliopsida</taxon>
        <taxon>Poales</taxon>
        <taxon>Poaceae</taxon>
        <taxon>PACMAD clade</taxon>
        <taxon>Panicoideae</taxon>
        <taxon>Andropogonodae</taxon>
        <taxon>Andropogoneae</taxon>
        <taxon>Tripsacinae</taxon>
        <taxon>Zea</taxon>
    </lineage>
</organism>
<comment type="function">
    <text evidence="4">Repressor of jasmonate responses.</text>
</comment>
<comment type="subcellular location">
    <subcellularLocation>
        <location evidence="4">Nucleus</location>
    </subcellularLocation>
</comment>
<dbReference type="Pfam" id="PF06200">
    <property type="entry name" value="tify"/>
    <property type="match status" value="1"/>
</dbReference>
<dbReference type="ExpressionAtlas" id="A0A317YAU3">
    <property type="expression patterns" value="baseline and differential"/>
</dbReference>
<dbReference type="InterPro" id="IPR040390">
    <property type="entry name" value="TIFY/JAZ"/>
</dbReference>
<evidence type="ECO:0000256" key="2">
    <source>
        <dbReference type="ARBA" id="ARBA00022819"/>
    </source>
</evidence>
<dbReference type="Pfam" id="PF09425">
    <property type="entry name" value="Jas_motif"/>
    <property type="match status" value="1"/>
</dbReference>
<feature type="domain" description="Tify" evidence="6">
    <location>
        <begin position="112"/>
        <end position="147"/>
    </location>
</feature>
<evidence type="ECO:0000256" key="4">
    <source>
        <dbReference type="RuleBase" id="RU369065"/>
    </source>
</evidence>
<sequence length="257" mass="27117">MAPAESGEKATSFAMACSLLSRYVRQNGAAAADLGLAIRGEASSLVEEKFGVSRRSVGVLYLVLYPVSAESDAKRTSTDMEKGETGKETMDLFPQIAGFGSEAATKEAPDAREPEKRQLTIFYGGKVLVFDDFPAEKAKDLMQMASKGSSVAQNPGLLPPSTAATVTDSTKIVAVPAAPIAVANAQKSAADIPQAPKASLRRFLEKRKDRLTAKAPYPGSPSDVTPVKKEMSDGQPWLGLGPQIANPDLSLSKEASQ</sequence>
<dbReference type="PANTHER" id="PTHR33077">
    <property type="entry name" value="PROTEIN TIFY 4A-RELATED-RELATED"/>
    <property type="match status" value="1"/>
</dbReference>
<gene>
    <name evidence="7" type="primary">TIFY10A_0</name>
    <name evidence="7" type="ORF">Zm00014a_006020</name>
</gene>
<evidence type="ECO:0000256" key="3">
    <source>
        <dbReference type="ARBA" id="ARBA00022843"/>
    </source>
</evidence>
<comment type="caution">
    <text evidence="7">The sequence shown here is derived from an EMBL/GenBank/DDBJ whole genome shotgun (WGS) entry which is preliminary data.</text>
</comment>
<dbReference type="InterPro" id="IPR018467">
    <property type="entry name" value="CCT_CS"/>
</dbReference>
<dbReference type="EMBL" id="NCVQ01000001">
    <property type="protein sequence ID" value="PWZ54951.1"/>
    <property type="molecule type" value="Genomic_DNA"/>
</dbReference>
<dbReference type="PANTHER" id="PTHR33077:SF135">
    <property type="entry name" value="PROTEIN TIFY 10A"/>
    <property type="match status" value="1"/>
</dbReference>
<comment type="similarity">
    <text evidence="1 4">Belongs to the TIFY/JAZ family.</text>
</comment>
<name>A0A317YAU3_MAIZE</name>
<dbReference type="GO" id="GO:0031347">
    <property type="term" value="P:regulation of defense response"/>
    <property type="evidence" value="ECO:0007669"/>
    <property type="project" value="UniProtKB-UniRule"/>
</dbReference>
<feature type="region of interest" description="Disordered" evidence="5">
    <location>
        <begin position="209"/>
        <end position="257"/>
    </location>
</feature>